<dbReference type="PANTHER" id="PTHR43537">
    <property type="entry name" value="TRANSCRIPTIONAL REGULATOR, GNTR FAMILY"/>
    <property type="match status" value="1"/>
</dbReference>
<organism evidence="5 6">
    <name type="scientific">Rhodoferax saidenbachensis</name>
    <dbReference type="NCBI Taxonomy" id="1484693"/>
    <lineage>
        <taxon>Bacteria</taxon>
        <taxon>Pseudomonadati</taxon>
        <taxon>Pseudomonadota</taxon>
        <taxon>Betaproteobacteria</taxon>
        <taxon>Burkholderiales</taxon>
        <taxon>Comamonadaceae</taxon>
        <taxon>Rhodoferax</taxon>
    </lineage>
</organism>
<keyword evidence="2 5" id="KW-0238">DNA-binding</keyword>
<name>A0ABU1ZH54_9BURK</name>
<dbReference type="GO" id="GO:0003677">
    <property type="term" value="F:DNA binding"/>
    <property type="evidence" value="ECO:0007669"/>
    <property type="project" value="UniProtKB-KW"/>
</dbReference>
<dbReference type="PROSITE" id="PS50949">
    <property type="entry name" value="HTH_GNTR"/>
    <property type="match status" value="1"/>
</dbReference>
<keyword evidence="6" id="KW-1185">Reference proteome</keyword>
<accession>A0ABU1ZH54</accession>
<dbReference type="SUPFAM" id="SSF48008">
    <property type="entry name" value="GntR ligand-binding domain-like"/>
    <property type="match status" value="1"/>
</dbReference>
<keyword evidence="1" id="KW-0805">Transcription regulation</keyword>
<dbReference type="Proteomes" id="UP001268089">
    <property type="component" value="Unassembled WGS sequence"/>
</dbReference>
<evidence type="ECO:0000313" key="6">
    <source>
        <dbReference type="Proteomes" id="UP001268089"/>
    </source>
</evidence>
<dbReference type="InterPro" id="IPR036388">
    <property type="entry name" value="WH-like_DNA-bd_sf"/>
</dbReference>
<gene>
    <name evidence="5" type="ORF">J2X15_000141</name>
</gene>
<dbReference type="InterPro" id="IPR000524">
    <property type="entry name" value="Tscrpt_reg_HTH_GntR"/>
</dbReference>
<evidence type="ECO:0000256" key="3">
    <source>
        <dbReference type="ARBA" id="ARBA00023163"/>
    </source>
</evidence>
<evidence type="ECO:0000313" key="5">
    <source>
        <dbReference type="EMBL" id="MDR7304875.1"/>
    </source>
</evidence>
<dbReference type="EMBL" id="JAVDXO010000001">
    <property type="protein sequence ID" value="MDR7304875.1"/>
    <property type="molecule type" value="Genomic_DNA"/>
</dbReference>
<reference evidence="5 6" key="1">
    <citation type="submission" date="2023-07" db="EMBL/GenBank/DDBJ databases">
        <title>Sorghum-associated microbial communities from plants grown in Nebraska, USA.</title>
        <authorList>
            <person name="Schachtman D."/>
        </authorList>
    </citation>
    <scope>NUCLEOTIDE SEQUENCE [LARGE SCALE GENOMIC DNA]</scope>
    <source>
        <strain evidence="5 6">BE308</strain>
    </source>
</reference>
<dbReference type="SUPFAM" id="SSF46785">
    <property type="entry name" value="Winged helix' DNA-binding domain"/>
    <property type="match status" value="1"/>
</dbReference>
<feature type="domain" description="HTH gntR-type" evidence="4">
    <location>
        <begin position="17"/>
        <end position="84"/>
    </location>
</feature>
<dbReference type="Gene3D" id="1.10.10.10">
    <property type="entry name" value="Winged helix-like DNA-binding domain superfamily/Winged helix DNA-binding domain"/>
    <property type="match status" value="1"/>
</dbReference>
<dbReference type="InterPro" id="IPR036390">
    <property type="entry name" value="WH_DNA-bd_sf"/>
</dbReference>
<keyword evidence="3" id="KW-0804">Transcription</keyword>
<proteinExistence type="predicted"/>
<dbReference type="Gene3D" id="1.20.120.530">
    <property type="entry name" value="GntR ligand-binding domain-like"/>
    <property type="match status" value="1"/>
</dbReference>
<dbReference type="SMART" id="SM00895">
    <property type="entry name" value="FCD"/>
    <property type="match status" value="1"/>
</dbReference>
<dbReference type="PANTHER" id="PTHR43537:SF24">
    <property type="entry name" value="GLUCONATE OPERON TRANSCRIPTIONAL REPRESSOR"/>
    <property type="match status" value="1"/>
</dbReference>
<dbReference type="InterPro" id="IPR011711">
    <property type="entry name" value="GntR_C"/>
</dbReference>
<dbReference type="InterPro" id="IPR008920">
    <property type="entry name" value="TF_FadR/GntR_C"/>
</dbReference>
<evidence type="ECO:0000256" key="2">
    <source>
        <dbReference type="ARBA" id="ARBA00023125"/>
    </source>
</evidence>
<evidence type="ECO:0000259" key="4">
    <source>
        <dbReference type="PROSITE" id="PS50949"/>
    </source>
</evidence>
<dbReference type="RefSeq" id="WP_310338413.1">
    <property type="nucleotide sequence ID" value="NZ_JAVDXO010000001.1"/>
</dbReference>
<comment type="caution">
    <text evidence="5">The sequence shown here is derived from an EMBL/GenBank/DDBJ whole genome shotgun (WGS) entry which is preliminary data.</text>
</comment>
<dbReference type="Pfam" id="PF07729">
    <property type="entry name" value="FCD"/>
    <property type="match status" value="1"/>
</dbReference>
<evidence type="ECO:0000256" key="1">
    <source>
        <dbReference type="ARBA" id="ARBA00023015"/>
    </source>
</evidence>
<sequence>MLVMTQASTTPTTDEATSQRARAYQGFTQQIFNGGIRAGQFISQRELMLLLDMPLGAVREMIPRLEAAGLVKTVPQRGLQVAHVDLKLIRNAFQVRSMLEREAVQHFVRTASEAELTAIEASHRQILERANAPDALNDRSLLDDAQAVDWGLHDRMIDALGNDILSDMYRVNSLRVRLIKLEHSVITPGRLVPAMQEHLHFIDALRQRDAALAVELLEAHISSARNRVMHAPLEQVRSEWNLPTSTDRRTL</sequence>
<protein>
    <submittedName>
        <fullName evidence="5">DNA-binding GntR family transcriptional regulator</fullName>
    </submittedName>
</protein>